<dbReference type="GO" id="GO:0034599">
    <property type="term" value="P:cellular response to oxidative stress"/>
    <property type="evidence" value="ECO:0007669"/>
    <property type="project" value="EnsemblFungi"/>
</dbReference>
<evidence type="ECO:0000256" key="4">
    <source>
        <dbReference type="ARBA" id="ARBA00022786"/>
    </source>
</evidence>
<evidence type="ECO:0000256" key="6">
    <source>
        <dbReference type="SAM" id="Phobius"/>
    </source>
</evidence>
<evidence type="ECO:0000256" key="1">
    <source>
        <dbReference type="ARBA" id="ARBA00004514"/>
    </source>
</evidence>
<dbReference type="Pfam" id="PF00581">
    <property type="entry name" value="Rhodanese"/>
    <property type="match status" value="1"/>
</dbReference>
<keyword evidence="3" id="KW-0547">Nucleotide-binding</keyword>
<dbReference type="OrthoDB" id="10261062at2759"/>
<keyword evidence="6" id="KW-0812">Transmembrane</keyword>
<dbReference type="GO" id="GO:2000220">
    <property type="term" value="P:regulation of pseudohyphal growth"/>
    <property type="evidence" value="ECO:0007669"/>
    <property type="project" value="EnsemblFungi"/>
</dbReference>
<dbReference type="GO" id="GO:0001403">
    <property type="term" value="P:invasive growth in response to glucose limitation"/>
    <property type="evidence" value="ECO:0007669"/>
    <property type="project" value="EnsemblFungi"/>
</dbReference>
<evidence type="ECO:0000256" key="3">
    <source>
        <dbReference type="ARBA" id="ARBA00022741"/>
    </source>
</evidence>
<dbReference type="Proteomes" id="UP000193719">
    <property type="component" value="Unassembled WGS sequence"/>
</dbReference>
<evidence type="ECO:0000256" key="2">
    <source>
        <dbReference type="ARBA" id="ARBA00022679"/>
    </source>
</evidence>
<dbReference type="InterPro" id="IPR036873">
    <property type="entry name" value="Rhodanese-like_dom_sf"/>
</dbReference>
<dbReference type="GO" id="GO:0042292">
    <property type="term" value="F:URM1 activating enzyme activity"/>
    <property type="evidence" value="ECO:0007669"/>
    <property type="project" value="EnsemblFungi"/>
</dbReference>
<evidence type="ECO:0000313" key="8">
    <source>
        <dbReference type="EMBL" id="ORX52154.1"/>
    </source>
</evidence>
<dbReference type="PANTHER" id="PTHR10953:SF102">
    <property type="entry name" value="ADENYLYLTRANSFERASE AND SULFURTRANSFERASE MOCS3"/>
    <property type="match status" value="1"/>
</dbReference>
<dbReference type="SUPFAM" id="SSF69572">
    <property type="entry name" value="Activating enzymes of the ubiquitin-like proteins"/>
    <property type="match status" value="1"/>
</dbReference>
<accession>A0A1Y1VCZ0</accession>
<sequence length="390" mass="42993">MSKEDLDRYSRQILMNNFNKDSQLKLLNTSVLIIGAGGLGSTAILYLGSAGFGRIGIVDNDVVEETNLHRQVIHDETKIGLSKAVSAQQTIKKLNSKCECYVYKLLLTSENALSVIKPYDIVIDATDNVCATYLINDACILTNKILIQASALRMEGQLSVFNYNNGPCYRCLNPIPPPAGTVTKCNVSGVLGVVPGIMGCFQAVEAIKIAAGLGANYSQKLLIYDAELGKVRVVKTRPKQENCSICGKNPSITSLIDYEDFCNMKKCTNPNMSKDRITVEEYNEILKVNKPHVLIDVRPKEAFQLSNLPNAINIPKLELSNNAQKIKDLLKKKAEEANVSEVPLYLICRSSATSLNSIPILKEQGNFKVSYIIGGLLEWKKKIDPSFQIE</sequence>
<dbReference type="STRING" id="1754191.A0A1Y1VCZ0"/>
<feature type="domain" description="Rhodanese" evidence="7">
    <location>
        <begin position="288"/>
        <end position="388"/>
    </location>
</feature>
<dbReference type="CDD" id="cd00757">
    <property type="entry name" value="ThiF_MoeB_HesA_family"/>
    <property type="match status" value="1"/>
</dbReference>
<proteinExistence type="predicted"/>
<evidence type="ECO:0000256" key="5">
    <source>
        <dbReference type="ARBA" id="ARBA00022840"/>
    </source>
</evidence>
<organism evidence="8 9">
    <name type="scientific">Piromyces finnis</name>
    <dbReference type="NCBI Taxonomy" id="1754191"/>
    <lineage>
        <taxon>Eukaryota</taxon>
        <taxon>Fungi</taxon>
        <taxon>Fungi incertae sedis</taxon>
        <taxon>Chytridiomycota</taxon>
        <taxon>Chytridiomycota incertae sedis</taxon>
        <taxon>Neocallimastigomycetes</taxon>
        <taxon>Neocallimastigales</taxon>
        <taxon>Neocallimastigaceae</taxon>
        <taxon>Piromyces</taxon>
    </lineage>
</organism>
<name>A0A1Y1VCZ0_9FUNG</name>
<keyword evidence="2" id="KW-0808">Transferase</keyword>
<dbReference type="AlphaFoldDB" id="A0A1Y1VCZ0"/>
<dbReference type="GO" id="GO:0005829">
    <property type="term" value="C:cytosol"/>
    <property type="evidence" value="ECO:0007669"/>
    <property type="project" value="UniProtKB-SubCell"/>
</dbReference>
<dbReference type="SMART" id="SM00450">
    <property type="entry name" value="RHOD"/>
    <property type="match status" value="1"/>
</dbReference>
<dbReference type="Pfam" id="PF00899">
    <property type="entry name" value="ThiF"/>
    <property type="match status" value="1"/>
</dbReference>
<dbReference type="InterPro" id="IPR000594">
    <property type="entry name" value="ThiF_NAD_FAD-bd"/>
</dbReference>
<dbReference type="InterPro" id="IPR035985">
    <property type="entry name" value="Ubiquitin-activating_enz"/>
</dbReference>
<dbReference type="Gene3D" id="3.40.250.10">
    <property type="entry name" value="Rhodanese-like domain"/>
    <property type="match status" value="1"/>
</dbReference>
<dbReference type="FunFam" id="3.40.50.720:FF:000033">
    <property type="entry name" value="Adenylyltransferase and sulfurtransferase MOCS3"/>
    <property type="match status" value="1"/>
</dbReference>
<reference evidence="8 9" key="2">
    <citation type="submission" date="2016-08" db="EMBL/GenBank/DDBJ databases">
        <title>Pervasive Adenine N6-methylation of Active Genes in Fungi.</title>
        <authorList>
            <consortium name="DOE Joint Genome Institute"/>
            <person name="Mondo S.J."/>
            <person name="Dannebaum R.O."/>
            <person name="Kuo R.C."/>
            <person name="Labutti K."/>
            <person name="Haridas S."/>
            <person name="Kuo A."/>
            <person name="Salamov A."/>
            <person name="Ahrendt S.R."/>
            <person name="Lipzen A."/>
            <person name="Sullivan W."/>
            <person name="Andreopoulos W.B."/>
            <person name="Clum A."/>
            <person name="Lindquist E."/>
            <person name="Daum C."/>
            <person name="Ramamoorthy G.K."/>
            <person name="Gryganskyi A."/>
            <person name="Culley D."/>
            <person name="Magnuson J.K."/>
            <person name="James T.Y."/>
            <person name="O'Malley M.A."/>
            <person name="Stajich J.E."/>
            <person name="Spatafora J.W."/>
            <person name="Visel A."/>
            <person name="Grigoriev I.V."/>
        </authorList>
    </citation>
    <scope>NUCLEOTIDE SEQUENCE [LARGE SCALE GENOMIC DNA]</scope>
    <source>
        <strain evidence="9">finn</strain>
    </source>
</reference>
<dbReference type="PANTHER" id="PTHR10953">
    <property type="entry name" value="UBIQUITIN-ACTIVATING ENZYME E1"/>
    <property type="match status" value="1"/>
</dbReference>
<dbReference type="GO" id="GO:0005524">
    <property type="term" value="F:ATP binding"/>
    <property type="evidence" value="ECO:0007669"/>
    <property type="project" value="UniProtKB-KW"/>
</dbReference>
<dbReference type="GO" id="GO:0070566">
    <property type="term" value="F:adenylyltransferase activity"/>
    <property type="evidence" value="ECO:0007669"/>
    <property type="project" value="EnsemblFungi"/>
</dbReference>
<dbReference type="GO" id="GO:0002143">
    <property type="term" value="P:tRNA wobble position uridine thiolation"/>
    <property type="evidence" value="ECO:0007669"/>
    <property type="project" value="EnsemblFungi"/>
</dbReference>
<dbReference type="Gene3D" id="3.40.50.720">
    <property type="entry name" value="NAD(P)-binding Rossmann-like Domain"/>
    <property type="match status" value="1"/>
</dbReference>
<dbReference type="GO" id="GO:0042802">
    <property type="term" value="F:identical protein binding"/>
    <property type="evidence" value="ECO:0007669"/>
    <property type="project" value="EnsemblFungi"/>
</dbReference>
<feature type="transmembrane region" description="Helical" evidence="6">
    <location>
        <begin position="26"/>
        <end position="47"/>
    </location>
</feature>
<dbReference type="GO" id="GO:0007114">
    <property type="term" value="P:cell budding"/>
    <property type="evidence" value="ECO:0007669"/>
    <property type="project" value="EnsemblFungi"/>
</dbReference>
<comment type="caution">
    <text evidence="8">The sequence shown here is derived from an EMBL/GenBank/DDBJ whole genome shotgun (WGS) entry which is preliminary data.</text>
</comment>
<dbReference type="GO" id="GO:0004792">
    <property type="term" value="F:thiosulfate-cyanide sulfurtransferase activity"/>
    <property type="evidence" value="ECO:0007669"/>
    <property type="project" value="EnsemblFungi"/>
</dbReference>
<evidence type="ECO:0000313" key="9">
    <source>
        <dbReference type="Proteomes" id="UP000193719"/>
    </source>
</evidence>
<dbReference type="GO" id="GO:0032447">
    <property type="term" value="P:protein urmylation"/>
    <property type="evidence" value="ECO:0007669"/>
    <property type="project" value="EnsemblFungi"/>
</dbReference>
<dbReference type="EMBL" id="MCFH01000016">
    <property type="protein sequence ID" value="ORX52154.1"/>
    <property type="molecule type" value="Genomic_DNA"/>
</dbReference>
<comment type="subcellular location">
    <subcellularLocation>
        <location evidence="1">Cytoplasm</location>
        <location evidence="1">Cytosol</location>
    </subcellularLocation>
</comment>
<keyword evidence="5" id="KW-0067">ATP-binding</keyword>
<keyword evidence="9" id="KW-1185">Reference proteome</keyword>
<dbReference type="PROSITE" id="PS50206">
    <property type="entry name" value="RHODANESE_3"/>
    <property type="match status" value="1"/>
</dbReference>
<keyword evidence="6" id="KW-1133">Transmembrane helix</keyword>
<keyword evidence="6" id="KW-0472">Membrane</keyword>
<protein>
    <recommendedName>
        <fullName evidence="7">Rhodanese domain-containing protein</fullName>
    </recommendedName>
</protein>
<keyword evidence="4" id="KW-0833">Ubl conjugation pathway</keyword>
<gene>
    <name evidence="8" type="ORF">BCR36DRAFT_286914</name>
</gene>
<dbReference type="SUPFAM" id="SSF52821">
    <property type="entry name" value="Rhodanese/Cell cycle control phosphatase"/>
    <property type="match status" value="1"/>
</dbReference>
<reference evidence="8 9" key="1">
    <citation type="submission" date="2016-08" db="EMBL/GenBank/DDBJ databases">
        <title>Genomes of anaerobic fungi encode conserved fungal cellulosomes for biomass hydrolysis.</title>
        <authorList>
            <consortium name="DOE Joint Genome Institute"/>
            <person name="Haitjema C.H."/>
            <person name="Gilmore S.P."/>
            <person name="Henske J.K."/>
            <person name="Solomon K.V."/>
            <person name="De Groot R."/>
            <person name="Kuo A."/>
            <person name="Mondo S.J."/>
            <person name="Salamov A.A."/>
            <person name="Labutti K."/>
            <person name="Zhao Z."/>
            <person name="Chiniquy J."/>
            <person name="Barry K."/>
            <person name="Brewer H.M."/>
            <person name="Purvine S.O."/>
            <person name="Wright A.T."/>
            <person name="Boxma B."/>
            <person name="Van Alen T."/>
            <person name="Hackstein J.H."/>
            <person name="Baker S.E."/>
            <person name="Grigoriev I.V."/>
            <person name="O'Malley M.A."/>
        </authorList>
    </citation>
    <scope>NUCLEOTIDE SEQUENCE [LARGE SCALE GENOMIC DNA]</scope>
    <source>
        <strain evidence="9">finn</strain>
    </source>
</reference>
<evidence type="ECO:0000259" key="7">
    <source>
        <dbReference type="PROSITE" id="PS50206"/>
    </source>
</evidence>
<dbReference type="InterPro" id="IPR001763">
    <property type="entry name" value="Rhodanese-like_dom"/>
</dbReference>
<dbReference type="InterPro" id="IPR045886">
    <property type="entry name" value="ThiF/MoeB/HesA"/>
</dbReference>